<gene>
    <name evidence="7" type="ORF">J0J69_02540</name>
</gene>
<comment type="similarity">
    <text evidence="2">Belongs to the multi antimicrobial extrusion (MATE) (TC 2.A.66.1) family.</text>
</comment>
<sequence length="394" mass="43556">MLWGGGTVVVAQYVGRNDYAKTNEATMQGIISTTFISIFIMILLLVFNRPLIQLVYHGVEPQVVEYGITYFSIVLFSFPFMALTLMANGILRGAGDTKIAAISNVVANIFNILLTYLFLYVFKWEIVGAALGISLARVIGTLYVMWILIKGKKAIQFGKIQLYRPQFNYLRQIFYVGVPAGIESVIFHLGKLLTQVFIGGMGAIAMSSNSIANSIINLINIPGNSLTTVATTIVGQEIGRKETALARHTLRFITRLAVVYLVILGAFSIPTAWYFVALYTDNPEVLSYATRLIQLNALATPIWAFSFVLPGGLKGAGDGKYTMMTAIIGMWVFRVGLGYLFGVVLGWGVAGIFIAMFVDWAVRGILYVIRLRGDKWLNHHFIDEDEKELEATIA</sequence>
<evidence type="ECO:0000313" key="8">
    <source>
        <dbReference type="Proteomes" id="UP001058016"/>
    </source>
</evidence>
<feature type="transmembrane region" description="Helical" evidence="6">
    <location>
        <begin position="99"/>
        <end position="120"/>
    </location>
</feature>
<protein>
    <recommendedName>
        <fullName evidence="3">Probable multidrug resistance protein NorM</fullName>
    </recommendedName>
    <alternativeName>
        <fullName evidence="5">Multidrug-efflux transporter</fullName>
    </alternativeName>
</protein>
<organism evidence="7 8">
    <name type="scientific">Turicibacter bilis</name>
    <dbReference type="NCBI Taxonomy" id="2735723"/>
    <lineage>
        <taxon>Bacteria</taxon>
        <taxon>Bacillati</taxon>
        <taxon>Bacillota</taxon>
        <taxon>Erysipelotrichia</taxon>
        <taxon>Erysipelotrichales</taxon>
        <taxon>Turicibacteraceae</taxon>
        <taxon>Turicibacter</taxon>
    </lineage>
</organism>
<dbReference type="NCBIfam" id="TIGR00797">
    <property type="entry name" value="matE"/>
    <property type="match status" value="1"/>
</dbReference>
<dbReference type="InterPro" id="IPR050222">
    <property type="entry name" value="MATE_MdtK"/>
</dbReference>
<proteinExistence type="inferred from homology"/>
<accession>A0ABY5JIE8</accession>
<keyword evidence="6" id="KW-0812">Transmembrane</keyword>
<evidence type="ECO:0000256" key="5">
    <source>
        <dbReference type="ARBA" id="ARBA00031636"/>
    </source>
</evidence>
<dbReference type="PANTHER" id="PTHR43298">
    <property type="entry name" value="MULTIDRUG RESISTANCE PROTEIN NORM-RELATED"/>
    <property type="match status" value="1"/>
</dbReference>
<evidence type="ECO:0000256" key="3">
    <source>
        <dbReference type="ARBA" id="ARBA00020268"/>
    </source>
</evidence>
<feature type="transmembrane region" description="Helical" evidence="6">
    <location>
        <begin position="67"/>
        <end position="87"/>
    </location>
</feature>
<feature type="transmembrane region" description="Helical" evidence="6">
    <location>
        <begin position="29"/>
        <end position="47"/>
    </location>
</feature>
<keyword evidence="6" id="KW-0472">Membrane</keyword>
<keyword evidence="8" id="KW-1185">Reference proteome</keyword>
<feature type="transmembrane region" description="Helical" evidence="6">
    <location>
        <begin position="126"/>
        <end position="149"/>
    </location>
</feature>
<evidence type="ECO:0000256" key="4">
    <source>
        <dbReference type="ARBA" id="ARBA00022448"/>
    </source>
</evidence>
<dbReference type="RefSeq" id="WP_212725574.1">
    <property type="nucleotide sequence ID" value="NZ_CP071249.1"/>
</dbReference>
<reference evidence="7 8" key="1">
    <citation type="submission" date="2021-03" db="EMBL/GenBank/DDBJ databases">
        <title>Comparative Genomics and Metabolomics in the genus Turicibacter.</title>
        <authorList>
            <person name="Maki J."/>
            <person name="Looft T."/>
        </authorList>
    </citation>
    <scope>NUCLEOTIDE SEQUENCE [LARGE SCALE GENOMIC DNA]</scope>
    <source>
        <strain evidence="7 8">MMM721</strain>
    </source>
</reference>
<evidence type="ECO:0000313" key="7">
    <source>
        <dbReference type="EMBL" id="UUF06484.1"/>
    </source>
</evidence>
<feature type="transmembrane region" description="Helical" evidence="6">
    <location>
        <begin position="347"/>
        <end position="369"/>
    </location>
</feature>
<feature type="transmembrane region" description="Helical" evidence="6">
    <location>
        <begin position="196"/>
        <end position="216"/>
    </location>
</feature>
<dbReference type="PANTHER" id="PTHR43298:SF2">
    <property type="entry name" value="FMN_FAD EXPORTER YEEO-RELATED"/>
    <property type="match status" value="1"/>
</dbReference>
<dbReference type="Pfam" id="PF01554">
    <property type="entry name" value="MatE"/>
    <property type="match status" value="2"/>
</dbReference>
<evidence type="ECO:0000256" key="6">
    <source>
        <dbReference type="SAM" id="Phobius"/>
    </source>
</evidence>
<comment type="function">
    <text evidence="1">Multidrug efflux pump.</text>
</comment>
<dbReference type="Proteomes" id="UP001058016">
    <property type="component" value="Chromosome"/>
</dbReference>
<feature type="transmembrane region" description="Helical" evidence="6">
    <location>
        <begin position="257"/>
        <end position="276"/>
    </location>
</feature>
<keyword evidence="4" id="KW-0813">Transport</keyword>
<evidence type="ECO:0000256" key="1">
    <source>
        <dbReference type="ARBA" id="ARBA00003408"/>
    </source>
</evidence>
<name>A0ABY5JIE8_9FIRM</name>
<evidence type="ECO:0000256" key="2">
    <source>
        <dbReference type="ARBA" id="ARBA00010199"/>
    </source>
</evidence>
<keyword evidence="6" id="KW-1133">Transmembrane helix</keyword>
<dbReference type="EMBL" id="CP071249">
    <property type="protein sequence ID" value="UUF06484.1"/>
    <property type="molecule type" value="Genomic_DNA"/>
</dbReference>
<dbReference type="CDD" id="cd13137">
    <property type="entry name" value="MATE_NorM_like"/>
    <property type="match status" value="1"/>
</dbReference>
<feature type="transmembrane region" description="Helical" evidence="6">
    <location>
        <begin position="288"/>
        <end position="309"/>
    </location>
</feature>
<dbReference type="InterPro" id="IPR002528">
    <property type="entry name" value="MATE_fam"/>
</dbReference>